<protein>
    <submittedName>
        <fullName evidence="1">Uncharacterized protein</fullName>
    </submittedName>
</protein>
<dbReference type="AlphaFoldDB" id="U6G793"/>
<sequence>MEKGVVEDRNKVIQDLFSGLYGANRKAKMVLELLGFRSAAALPEHLHAAVLQVLLMGPVGPFCRRPLVPVTNPGLMPQPIPLSSEGCVIQCLFADWLTKTSKWLKVPRYRYVMLLLIAPKPEEMEKGQQPIIMNSSIKRLTASPAGETPQIRGGDAEYAAFKQKNVQKPFPQLLLVAFKAPQERLSTGDHDYVDSYVLQRAEPSEVFTIDSTHRALCQRVQCGKEDQLVLIVEGLGGRLLVLGELSRSTASPSGTTKVQRALCQRVQCGKEDQLVLIVEGLGGRLLVLGELSRSTASPSGTTKVQEETHVQHQACQKVSATTLTLFRTGITAFTAPEMASRVIAHAVNSAELIVRTLRQLIDDQQRSLAALAVREYRRKVALVQHEYQMSRQQASRALMDEHGQLFPQVHLQS</sequence>
<dbReference type="OrthoDB" id="347965at2759"/>
<reference evidence="1" key="1">
    <citation type="submission" date="2013-10" db="EMBL/GenBank/DDBJ databases">
        <title>Genomic analysis of the causative agents of coccidiosis in chickens.</title>
        <authorList>
            <person name="Reid A.J."/>
            <person name="Blake D."/>
            <person name="Billington K."/>
            <person name="Browne H."/>
            <person name="Dunn M."/>
            <person name="Hung S."/>
            <person name="Kawahara F."/>
            <person name="Miranda-Saavedra D."/>
            <person name="Mourier T."/>
            <person name="Nagra H."/>
            <person name="Otto T.D."/>
            <person name="Rawlings N."/>
            <person name="Sanchez A."/>
            <person name="Sanders M."/>
            <person name="Subramaniam C."/>
            <person name="Tay Y."/>
            <person name="Dear P."/>
            <person name="Doerig C."/>
            <person name="Gruber A."/>
            <person name="Parkinson J."/>
            <person name="Shirley M."/>
            <person name="Wan K.L."/>
            <person name="Berriman M."/>
            <person name="Tomley F."/>
            <person name="Pain A."/>
        </authorList>
    </citation>
    <scope>NUCLEOTIDE SEQUENCE [LARGE SCALE GENOMIC DNA]</scope>
    <source>
        <strain evidence="1">Houghton</strain>
    </source>
</reference>
<dbReference type="EMBL" id="HG690781">
    <property type="protein sequence ID" value="CDI75193.1"/>
    <property type="molecule type" value="Genomic_DNA"/>
</dbReference>
<evidence type="ECO:0000313" key="2">
    <source>
        <dbReference type="Proteomes" id="UP000018201"/>
    </source>
</evidence>
<dbReference type="VEuPathDB" id="ToxoDB:EPH_0039340"/>
<keyword evidence="2" id="KW-1185">Reference proteome</keyword>
<accession>U6G793</accession>
<reference evidence="1" key="2">
    <citation type="submission" date="2013-10" db="EMBL/GenBank/DDBJ databases">
        <authorList>
            <person name="Aslett M."/>
        </authorList>
    </citation>
    <scope>NUCLEOTIDE SEQUENCE [LARGE SCALE GENOMIC DNA]</scope>
    <source>
        <strain evidence="1">Houghton</strain>
    </source>
</reference>
<proteinExistence type="predicted"/>
<dbReference type="Proteomes" id="UP000018201">
    <property type="component" value="Unassembled WGS sequence"/>
</dbReference>
<evidence type="ECO:0000313" key="1">
    <source>
        <dbReference type="EMBL" id="CDI75193.1"/>
    </source>
</evidence>
<organism evidence="1 2">
    <name type="scientific">Eimeria praecox</name>
    <dbReference type="NCBI Taxonomy" id="51316"/>
    <lineage>
        <taxon>Eukaryota</taxon>
        <taxon>Sar</taxon>
        <taxon>Alveolata</taxon>
        <taxon>Apicomplexa</taxon>
        <taxon>Conoidasida</taxon>
        <taxon>Coccidia</taxon>
        <taxon>Eucoccidiorida</taxon>
        <taxon>Eimeriorina</taxon>
        <taxon>Eimeriidae</taxon>
        <taxon>Eimeria</taxon>
    </lineage>
</organism>
<name>U6G793_9EIME</name>
<gene>
    <name evidence="1" type="ORF">EPH_0039340</name>
</gene>